<evidence type="ECO:0008006" key="3">
    <source>
        <dbReference type="Google" id="ProtNLM"/>
    </source>
</evidence>
<keyword evidence="2" id="KW-1185">Reference proteome</keyword>
<accession>A0ABZ0XJA7</accession>
<dbReference type="Proteomes" id="UP001326715">
    <property type="component" value="Chromosome"/>
</dbReference>
<reference evidence="1 2" key="1">
    <citation type="submission" date="2023-11" db="EMBL/GenBank/DDBJ databases">
        <title>MicrobeMod: A computational toolkit for identifying prokaryotic methylation and restriction-modification with nanopore sequencing.</title>
        <authorList>
            <person name="Crits-Christoph A."/>
            <person name="Kang S.C."/>
            <person name="Lee H."/>
            <person name="Ostrov N."/>
        </authorList>
    </citation>
    <scope>NUCLEOTIDE SEQUENCE [LARGE SCALE GENOMIC DNA]</scope>
    <source>
        <strain evidence="1 2">ATCC 23090</strain>
    </source>
</reference>
<protein>
    <recommendedName>
        <fullName evidence="3">HicA toxin of toxin-antitoxin</fullName>
    </recommendedName>
</protein>
<dbReference type="EMBL" id="CP140154">
    <property type="protein sequence ID" value="WQG90743.1"/>
    <property type="molecule type" value="Genomic_DNA"/>
</dbReference>
<proteinExistence type="predicted"/>
<gene>
    <name evidence="1" type="ORF">SR876_04485</name>
</gene>
<name>A0ABZ0XJA7_9BACT</name>
<sequence length="70" mass="7686">MKKLKALGFELSVEGSHVGIKPKSERALKIWAASRPDVVANKRQAHILAKILKKARVEEIQTAPSAGKKK</sequence>
<evidence type="ECO:0000313" key="2">
    <source>
        <dbReference type="Proteomes" id="UP001326715"/>
    </source>
</evidence>
<evidence type="ECO:0000313" key="1">
    <source>
        <dbReference type="EMBL" id="WQG90743.1"/>
    </source>
</evidence>
<organism evidence="1 2">
    <name type="scientific">Chitinophaga sancti</name>
    <dbReference type="NCBI Taxonomy" id="1004"/>
    <lineage>
        <taxon>Bacteria</taxon>
        <taxon>Pseudomonadati</taxon>
        <taxon>Bacteroidota</taxon>
        <taxon>Chitinophagia</taxon>
        <taxon>Chitinophagales</taxon>
        <taxon>Chitinophagaceae</taxon>
        <taxon>Chitinophaga</taxon>
    </lineage>
</organism>
<dbReference type="RefSeq" id="WP_143150975.1">
    <property type="nucleotide sequence ID" value="NZ_CP139972.1"/>
</dbReference>